<accession>A0A6C0AFX7</accession>
<proteinExistence type="predicted"/>
<evidence type="ECO:0000313" key="1">
    <source>
        <dbReference type="EMBL" id="QHS78694.1"/>
    </source>
</evidence>
<dbReference type="EMBL" id="MN740602">
    <property type="protein sequence ID" value="QHS78694.1"/>
    <property type="molecule type" value="Genomic_DNA"/>
</dbReference>
<reference evidence="1" key="1">
    <citation type="journal article" date="2020" name="Nature">
        <title>Giant virus diversity and host interactions through global metagenomics.</title>
        <authorList>
            <person name="Schulz F."/>
            <person name="Roux S."/>
            <person name="Paez-Espino D."/>
            <person name="Jungbluth S."/>
            <person name="Walsh D.A."/>
            <person name="Denef V.J."/>
            <person name="McMahon K.D."/>
            <person name="Konstantinidis K.T."/>
            <person name="Eloe-Fadrosh E.A."/>
            <person name="Kyrpides N.C."/>
            <person name="Woyke T."/>
        </authorList>
    </citation>
    <scope>NUCLEOTIDE SEQUENCE</scope>
    <source>
        <strain evidence="1">GVMAG-S-1024976-23</strain>
    </source>
</reference>
<protein>
    <submittedName>
        <fullName evidence="1">Uncharacterized protein</fullName>
    </submittedName>
</protein>
<organism evidence="1">
    <name type="scientific">viral metagenome</name>
    <dbReference type="NCBI Taxonomy" id="1070528"/>
    <lineage>
        <taxon>unclassified sequences</taxon>
        <taxon>metagenomes</taxon>
        <taxon>organismal metagenomes</taxon>
    </lineage>
</organism>
<name>A0A6C0AFX7_9ZZZZ</name>
<sequence length="336" mass="38236">MVQNLSGKTSNGTLCFAKYVTNKNNWRNNVYKTIKECNVTDSSGNNRFNIGANVDIYFVSDKTIQIKNYKYCAQIKENDRTGYIPLNNIAKPCYKDVMKSEKKCLEDLQKLFENGPINIITPEDGAIYMNCCKAEKVNEKNWGRDVKADYVIEDTNGNKVIYISHKKGKTAKDFQQFGGVSSKSGSKSDKKCICDHSEVKDFLKKAIKHHNGKKIKYAIYGFLFDKNLVGKSVFGPDYSVTNPNFGPEFCQLVVQGKPSLKKSNIDNCYEINWTGNSHCWNNVQFFTESNNNYRAVIGITYRSGRSFQCDNKKYEGSRVGIYALEFITNRNGCMKI</sequence>
<dbReference type="AlphaFoldDB" id="A0A6C0AFX7"/>